<dbReference type="CDD" id="cd08503">
    <property type="entry name" value="PBP2_NikA_DppA_OppA_like_17"/>
    <property type="match status" value="1"/>
</dbReference>
<gene>
    <name evidence="2" type="ORF">DFJ69_0450</name>
</gene>
<accession>A0A3D9STP3</accession>
<evidence type="ECO:0000313" key="2">
    <source>
        <dbReference type="EMBL" id="REE95071.1"/>
    </source>
</evidence>
<feature type="domain" description="Solute-binding protein family 5" evidence="1">
    <location>
        <begin position="81"/>
        <end position="401"/>
    </location>
</feature>
<evidence type="ECO:0000313" key="3">
    <source>
        <dbReference type="Proteomes" id="UP000256661"/>
    </source>
</evidence>
<dbReference type="Gene3D" id="3.40.190.10">
    <property type="entry name" value="Periplasmic binding protein-like II"/>
    <property type="match status" value="1"/>
</dbReference>
<sequence length="505" mass="54695">MNPLSVRVGALAAALTLVVAGCGSGDDGDAASAGQTLRYVAVGAPATAINDPHGGIGNQSDLTRFALLYDVLTKPRPDGTTEPRLATSFEPDESLTTWTVKLRSGVTFTDGKPVRAADVLFSLRRIQQKAAENFGRLQMFDFAESRTVDDQTLELVVTKPYAEVPRALESITFVVPEGTTAFDKPVVGSGPYTMAGGTAQHAILERNDRWWGTRPPTRRIEIRAVLDPQARAQAVISGQADVASSVNPATVRQVANDRRVKVVHRPAVTMYPFVMRLDRKPFDDPRVREAIKLATDRQELLDKVFLGYGKVGNDLLTPADPSSPTGLPQRARDLTRAKVLLEQAGHGDGLSLTLATTTSYPGMDTAATLFARQLARVGITVKVTNEPPDTYWTKVFAKRDFYTGFFGGIPFSDVARVSLLGDAPTNETAWKRPAWDAAFHKAMGVKDDAERRRAFGDLQRELRDEGGYVVWGVGDGLDLASTRVNGLPDGPGFGSVFIERVRLGG</sequence>
<dbReference type="Pfam" id="PF00496">
    <property type="entry name" value="SBP_bac_5"/>
    <property type="match status" value="1"/>
</dbReference>
<dbReference type="EMBL" id="QTTT01000001">
    <property type="protein sequence ID" value="REE95071.1"/>
    <property type="molecule type" value="Genomic_DNA"/>
</dbReference>
<dbReference type="GO" id="GO:0015833">
    <property type="term" value="P:peptide transport"/>
    <property type="evidence" value="ECO:0007669"/>
    <property type="project" value="TreeGrafter"/>
</dbReference>
<dbReference type="GO" id="GO:1904680">
    <property type="term" value="F:peptide transmembrane transporter activity"/>
    <property type="evidence" value="ECO:0007669"/>
    <property type="project" value="TreeGrafter"/>
</dbReference>
<dbReference type="PANTHER" id="PTHR30290:SF65">
    <property type="entry name" value="MONOACYL PHOSPHATIDYLINOSITOL TETRAMANNOSIDE-BINDING PROTEIN LPQW-RELATED"/>
    <property type="match status" value="1"/>
</dbReference>
<name>A0A3D9STP3_9ACTN</name>
<protein>
    <submittedName>
        <fullName evidence="2">Peptide/nickel transport system substrate-binding protein</fullName>
    </submittedName>
</protein>
<dbReference type="RefSeq" id="WP_211328486.1">
    <property type="nucleotide sequence ID" value="NZ_QTTT01000001.1"/>
</dbReference>
<dbReference type="PIRSF" id="PIRSF002741">
    <property type="entry name" value="MppA"/>
    <property type="match status" value="1"/>
</dbReference>
<dbReference type="SUPFAM" id="SSF53850">
    <property type="entry name" value="Periplasmic binding protein-like II"/>
    <property type="match status" value="1"/>
</dbReference>
<dbReference type="InterPro" id="IPR039424">
    <property type="entry name" value="SBP_5"/>
</dbReference>
<organism evidence="2 3">
    <name type="scientific">Thermomonospora umbrina</name>
    <dbReference type="NCBI Taxonomy" id="111806"/>
    <lineage>
        <taxon>Bacteria</taxon>
        <taxon>Bacillati</taxon>
        <taxon>Actinomycetota</taxon>
        <taxon>Actinomycetes</taxon>
        <taxon>Streptosporangiales</taxon>
        <taxon>Thermomonosporaceae</taxon>
        <taxon>Thermomonospora</taxon>
    </lineage>
</organism>
<keyword evidence="3" id="KW-1185">Reference proteome</keyword>
<dbReference type="GO" id="GO:0043190">
    <property type="term" value="C:ATP-binding cassette (ABC) transporter complex"/>
    <property type="evidence" value="ECO:0007669"/>
    <property type="project" value="InterPro"/>
</dbReference>
<dbReference type="Gene3D" id="3.10.105.10">
    <property type="entry name" value="Dipeptide-binding Protein, Domain 3"/>
    <property type="match status" value="1"/>
</dbReference>
<dbReference type="PROSITE" id="PS51257">
    <property type="entry name" value="PROKAR_LIPOPROTEIN"/>
    <property type="match status" value="1"/>
</dbReference>
<proteinExistence type="predicted"/>
<dbReference type="InterPro" id="IPR030678">
    <property type="entry name" value="Peptide/Ni-bd"/>
</dbReference>
<dbReference type="PANTHER" id="PTHR30290">
    <property type="entry name" value="PERIPLASMIC BINDING COMPONENT OF ABC TRANSPORTER"/>
    <property type="match status" value="1"/>
</dbReference>
<dbReference type="GO" id="GO:0042597">
    <property type="term" value="C:periplasmic space"/>
    <property type="evidence" value="ECO:0007669"/>
    <property type="project" value="UniProtKB-ARBA"/>
</dbReference>
<reference evidence="2 3" key="1">
    <citation type="submission" date="2018-08" db="EMBL/GenBank/DDBJ databases">
        <title>Sequencing the genomes of 1000 actinobacteria strains.</title>
        <authorList>
            <person name="Klenk H.-P."/>
        </authorList>
    </citation>
    <scope>NUCLEOTIDE SEQUENCE [LARGE SCALE GENOMIC DNA]</scope>
    <source>
        <strain evidence="2 3">DSM 43927</strain>
    </source>
</reference>
<evidence type="ECO:0000259" key="1">
    <source>
        <dbReference type="Pfam" id="PF00496"/>
    </source>
</evidence>
<dbReference type="Proteomes" id="UP000256661">
    <property type="component" value="Unassembled WGS sequence"/>
</dbReference>
<dbReference type="InterPro" id="IPR000914">
    <property type="entry name" value="SBP_5_dom"/>
</dbReference>
<comment type="caution">
    <text evidence="2">The sequence shown here is derived from an EMBL/GenBank/DDBJ whole genome shotgun (WGS) entry which is preliminary data.</text>
</comment>
<dbReference type="AlphaFoldDB" id="A0A3D9STP3"/>